<keyword evidence="1" id="KW-0732">Signal</keyword>
<proteinExistence type="predicted"/>
<dbReference type="EMBL" id="BMCK01000001">
    <property type="protein sequence ID" value="GGD11655.1"/>
    <property type="molecule type" value="Genomic_DNA"/>
</dbReference>
<gene>
    <name evidence="2" type="ORF">GCM10007231_08120</name>
</gene>
<feature type="chain" id="PRO_5045592823" description="Secreted protein" evidence="1">
    <location>
        <begin position="27"/>
        <end position="160"/>
    </location>
</feature>
<name>A0ABQ1Q307_9ACTN</name>
<evidence type="ECO:0000313" key="2">
    <source>
        <dbReference type="EMBL" id="GGD11655.1"/>
    </source>
</evidence>
<protein>
    <recommendedName>
        <fullName evidence="4">Secreted protein</fullName>
    </recommendedName>
</protein>
<evidence type="ECO:0000313" key="3">
    <source>
        <dbReference type="Proteomes" id="UP000630594"/>
    </source>
</evidence>
<feature type="signal peptide" evidence="1">
    <location>
        <begin position="1"/>
        <end position="26"/>
    </location>
</feature>
<evidence type="ECO:0000256" key="1">
    <source>
        <dbReference type="SAM" id="SignalP"/>
    </source>
</evidence>
<evidence type="ECO:0008006" key="4">
    <source>
        <dbReference type="Google" id="ProtNLM"/>
    </source>
</evidence>
<organism evidence="2 3">
    <name type="scientific">Nocardioides daphniae</name>
    <dbReference type="NCBI Taxonomy" id="402297"/>
    <lineage>
        <taxon>Bacteria</taxon>
        <taxon>Bacillati</taxon>
        <taxon>Actinomycetota</taxon>
        <taxon>Actinomycetes</taxon>
        <taxon>Propionibacteriales</taxon>
        <taxon>Nocardioidaceae</taxon>
        <taxon>Nocardioides</taxon>
    </lineage>
</organism>
<dbReference type="RefSeq" id="WP_379175488.1">
    <property type="nucleotide sequence ID" value="NZ_JBHSVU010000002.1"/>
</dbReference>
<dbReference type="Proteomes" id="UP000630594">
    <property type="component" value="Unassembled WGS sequence"/>
</dbReference>
<comment type="caution">
    <text evidence="2">The sequence shown here is derived from an EMBL/GenBank/DDBJ whole genome shotgun (WGS) entry which is preliminary data.</text>
</comment>
<keyword evidence="3" id="KW-1185">Reference proteome</keyword>
<reference evidence="3" key="1">
    <citation type="journal article" date="2019" name="Int. J. Syst. Evol. Microbiol.">
        <title>The Global Catalogue of Microorganisms (GCM) 10K type strain sequencing project: providing services to taxonomists for standard genome sequencing and annotation.</title>
        <authorList>
            <consortium name="The Broad Institute Genomics Platform"/>
            <consortium name="The Broad Institute Genome Sequencing Center for Infectious Disease"/>
            <person name="Wu L."/>
            <person name="Ma J."/>
        </authorList>
    </citation>
    <scope>NUCLEOTIDE SEQUENCE [LARGE SCALE GENOMIC DNA]</scope>
    <source>
        <strain evidence="3">CCM 7403</strain>
    </source>
</reference>
<accession>A0ABQ1Q307</accession>
<sequence length="160" mass="17195">MPRMKRTLVSLCLALPLTLTASAASAGATGSPPVHESGQAAAKPTKFFVTVAEIVREKPADTLRTKGCWKLAKADPTKRAKVKVWIERRSPGSDTWNRVSGSTTKTIKSGCTQKTIHTKSCDTSSKTYEYRSRVDVDIVGAIDTPDVAASPAREIKCFAA</sequence>